<reference evidence="2 3" key="1">
    <citation type="submission" date="2015-11" db="EMBL/GenBank/DDBJ databases">
        <title>Draft Genome Sequence of the Strain BR 10303 (Bradyrhizobium sp.) isolated from nodules of Centrolobium paraense.</title>
        <authorList>
            <person name="Zelli J.E."/>
            <person name="Simoes-Araujo J.L."/>
            <person name="Barauna A.C."/>
            <person name="Silva K."/>
        </authorList>
    </citation>
    <scope>NUCLEOTIDE SEQUENCE [LARGE SCALE GENOMIC DNA]</scope>
    <source>
        <strain evidence="2 3">BR 10303</strain>
    </source>
</reference>
<dbReference type="EMBL" id="LNCU01000010">
    <property type="protein sequence ID" value="KWV60889.1"/>
    <property type="molecule type" value="Genomic_DNA"/>
</dbReference>
<gene>
    <name evidence="2" type="ORF">AS156_26050</name>
</gene>
<dbReference type="AlphaFoldDB" id="A0A120FRZ3"/>
<evidence type="ECO:0000313" key="3">
    <source>
        <dbReference type="Proteomes" id="UP000057737"/>
    </source>
</evidence>
<dbReference type="Proteomes" id="UP000057737">
    <property type="component" value="Unassembled WGS sequence"/>
</dbReference>
<organism evidence="2 3">
    <name type="scientific">Bradyrhizobium macuxiense</name>
    <dbReference type="NCBI Taxonomy" id="1755647"/>
    <lineage>
        <taxon>Bacteria</taxon>
        <taxon>Pseudomonadati</taxon>
        <taxon>Pseudomonadota</taxon>
        <taxon>Alphaproteobacteria</taxon>
        <taxon>Hyphomicrobiales</taxon>
        <taxon>Nitrobacteraceae</taxon>
        <taxon>Bradyrhizobium</taxon>
    </lineage>
</organism>
<feature type="region of interest" description="Disordered" evidence="1">
    <location>
        <begin position="1"/>
        <end position="28"/>
    </location>
</feature>
<keyword evidence="3" id="KW-1185">Reference proteome</keyword>
<comment type="caution">
    <text evidence="2">The sequence shown here is derived from an EMBL/GenBank/DDBJ whole genome shotgun (WGS) entry which is preliminary data.</text>
</comment>
<sequence length="87" mass="9917">MTLAPVAERTSGALSPNATQERAMPRKRSIPLTFHDLLSSEKTRLQEQLKSARYDQERELIGRRLRQIEAALRSSRWMASAELQPPS</sequence>
<name>A0A120FRZ3_9BRAD</name>
<evidence type="ECO:0000256" key="1">
    <source>
        <dbReference type="SAM" id="MobiDB-lite"/>
    </source>
</evidence>
<proteinExistence type="predicted"/>
<accession>A0A120FRZ3</accession>
<protein>
    <submittedName>
        <fullName evidence="2">Uncharacterized protein</fullName>
    </submittedName>
</protein>
<evidence type="ECO:0000313" key="2">
    <source>
        <dbReference type="EMBL" id="KWV60889.1"/>
    </source>
</evidence>